<proteinExistence type="inferred from homology"/>
<feature type="domain" description="PPM-type phosphatase" evidence="5">
    <location>
        <begin position="69"/>
        <end position="384"/>
    </location>
</feature>
<dbReference type="PANTHER" id="PTHR47992">
    <property type="entry name" value="PROTEIN PHOSPHATASE"/>
    <property type="match status" value="1"/>
</dbReference>
<keyword evidence="1" id="KW-0479">Metal-binding</keyword>
<comment type="caution">
    <text evidence="6">The sequence shown here is derived from an EMBL/GenBank/DDBJ whole genome shotgun (WGS) entry which is preliminary data.</text>
</comment>
<dbReference type="Gene3D" id="3.60.40.10">
    <property type="entry name" value="PPM-type phosphatase domain"/>
    <property type="match status" value="1"/>
</dbReference>
<gene>
    <name evidence="6" type="ORF">E3P99_01101</name>
</gene>
<dbReference type="PROSITE" id="PS51746">
    <property type="entry name" value="PPM_2"/>
    <property type="match status" value="1"/>
</dbReference>
<evidence type="ECO:0000259" key="5">
    <source>
        <dbReference type="PROSITE" id="PS51746"/>
    </source>
</evidence>
<dbReference type="InterPro" id="IPR015655">
    <property type="entry name" value="PP2C"/>
</dbReference>
<dbReference type="Proteomes" id="UP000310189">
    <property type="component" value="Unassembled WGS sequence"/>
</dbReference>
<accession>A0A4T0FSC9</accession>
<evidence type="ECO:0000256" key="3">
    <source>
        <dbReference type="ARBA" id="ARBA00022912"/>
    </source>
</evidence>
<dbReference type="PROSITE" id="PS01032">
    <property type="entry name" value="PPM_1"/>
    <property type="match status" value="1"/>
</dbReference>
<comment type="similarity">
    <text evidence="4">Belongs to the PP2C family.</text>
</comment>
<reference evidence="6 7" key="1">
    <citation type="submission" date="2019-03" db="EMBL/GenBank/DDBJ databases">
        <title>Sequencing 23 genomes of Wallemia ichthyophaga.</title>
        <authorList>
            <person name="Gostincar C."/>
        </authorList>
    </citation>
    <scope>NUCLEOTIDE SEQUENCE [LARGE SCALE GENOMIC DNA]</scope>
    <source>
        <strain evidence="6 7">EXF-5753</strain>
    </source>
</reference>
<dbReference type="OrthoDB" id="416093at2759"/>
<dbReference type="GO" id="GO:0004722">
    <property type="term" value="F:protein serine/threonine phosphatase activity"/>
    <property type="evidence" value="ECO:0007669"/>
    <property type="project" value="InterPro"/>
</dbReference>
<evidence type="ECO:0000313" key="6">
    <source>
        <dbReference type="EMBL" id="TIA91421.1"/>
    </source>
</evidence>
<name>A0A4T0FSC9_9BASI</name>
<dbReference type="InterPro" id="IPR036457">
    <property type="entry name" value="PPM-type-like_dom_sf"/>
</dbReference>
<dbReference type="InterPro" id="IPR001932">
    <property type="entry name" value="PPM-type_phosphatase-like_dom"/>
</dbReference>
<dbReference type="SUPFAM" id="SSF81606">
    <property type="entry name" value="PP2C-like"/>
    <property type="match status" value="1"/>
</dbReference>
<keyword evidence="7" id="KW-1185">Reference proteome</keyword>
<dbReference type="GO" id="GO:0046872">
    <property type="term" value="F:metal ion binding"/>
    <property type="evidence" value="ECO:0007669"/>
    <property type="project" value="UniProtKB-KW"/>
</dbReference>
<evidence type="ECO:0000256" key="2">
    <source>
        <dbReference type="ARBA" id="ARBA00022801"/>
    </source>
</evidence>
<dbReference type="Pfam" id="PF00481">
    <property type="entry name" value="PP2C"/>
    <property type="match status" value="1"/>
</dbReference>
<protein>
    <recommendedName>
        <fullName evidence="5">PPM-type phosphatase domain-containing protein</fullName>
    </recommendedName>
</protein>
<evidence type="ECO:0000313" key="7">
    <source>
        <dbReference type="Proteomes" id="UP000310189"/>
    </source>
</evidence>
<dbReference type="SMART" id="SM00332">
    <property type="entry name" value="PP2Cc"/>
    <property type="match status" value="1"/>
</dbReference>
<organism evidence="6 7">
    <name type="scientific">Wallemia hederae</name>
    <dbReference type="NCBI Taxonomy" id="1540922"/>
    <lineage>
        <taxon>Eukaryota</taxon>
        <taxon>Fungi</taxon>
        <taxon>Dikarya</taxon>
        <taxon>Basidiomycota</taxon>
        <taxon>Wallemiomycotina</taxon>
        <taxon>Wallemiomycetes</taxon>
        <taxon>Wallemiales</taxon>
        <taxon>Wallemiaceae</taxon>
        <taxon>Wallemia</taxon>
    </lineage>
</organism>
<sequence length="419" mass="45752">MIGYFLSHTPLPKAPASLLSHVRQCASDIEFVQISQCSGYVRNNGVTHSFNALSTKIGTGSFSVEPPKAVGMAMSRGQRLYQEDAVCAKVLNLPLPKHAHSPHSSYIRDTQCAFFGIFDGHGGSYVSSYLRDHLAGTIERVSNRDWTLIDYFRVYGNYFPESKHSHDADAEEDMNLHDRLKLAFLKADKKTITDTQNRGYLCGSTASILLLQSLDDPPSPYAFSRRLRLSTAHVGDTVVLLVKAHSGKAERLTLDDHADNSGEVERLKGFRGALVQDSYGELRFLGQLANTRSIGDAKYKSWGVTSEPHTSAMDVDGSAYSMAILISDGVTSAMGVQEVADVASTRFGQNVARGKGAQAAAQAVVDFAVDVGADDNCSALVVPLPGFNTAGKCRDRTRDLRDYRLQLANDPSNLRQKRQ</sequence>
<dbReference type="AlphaFoldDB" id="A0A4T0FSC9"/>
<evidence type="ECO:0000256" key="4">
    <source>
        <dbReference type="RuleBase" id="RU003465"/>
    </source>
</evidence>
<dbReference type="EMBL" id="SPNW01000012">
    <property type="protein sequence ID" value="TIA91421.1"/>
    <property type="molecule type" value="Genomic_DNA"/>
</dbReference>
<keyword evidence="3 4" id="KW-0904">Protein phosphatase</keyword>
<dbReference type="InterPro" id="IPR000222">
    <property type="entry name" value="PP2C_BS"/>
</dbReference>
<keyword evidence="2 4" id="KW-0378">Hydrolase</keyword>
<dbReference type="CDD" id="cd00143">
    <property type="entry name" value="PP2Cc"/>
    <property type="match status" value="1"/>
</dbReference>
<evidence type="ECO:0000256" key="1">
    <source>
        <dbReference type="ARBA" id="ARBA00022723"/>
    </source>
</evidence>